<evidence type="ECO:0000256" key="2">
    <source>
        <dbReference type="PROSITE-ProRule" id="PRU00708"/>
    </source>
</evidence>
<sequence length="610" mass="67530">GLTASAATSEVSRPAHRPPRPAWTGSVEDLVAEVRALDNAQPSMPAVASILRRMQSLHDQGKDVGVALDALKEELSRAGQCHPFICSALIALLGKLQRTDAALDLVTRMTQQGYVPDVFVLTALVSALGRAGEVGKAQYFFNEIQRLGMTPTLHSYNSMIMAFARAGRIDKVRDMLEVMKHKGIEPDVRTYTEIINNSCKAGRVAEAYQTFIEMQDVGVQPDLKVYSALIAGFSHVGDHLKAQQLKEEMEALGLEASMITYSGMLSGLARNRQLTEMERVIEAMKKRNMVPNARALGDLINRMSDTMPMDQAFNMAQALVQKKVEANADVWHALLRVCAKADDVEKGIRILDVMRSHSPELVSASSYCVLIDTFAKAGRVSRGATLLAHMRKHKIKPDVSIYNVFIEGAMRETGYSKALQVFELMKAEGVRPSHTTFSILIDAAGHAGRPEEAEAHFAAMGTSPRPDTNNYNSLIEALARNGQLDKAERVLDSLLRHTHTTDNRGSTDDHVGLARPTAKSFSSLLGFCLERKDVVRARRLAEKMRRASVAPDAIAQRQLDQIPAEQHHHHHQHQPQRQPNTADINSKRPSPRPQHTHPPRRYTNPKNESK</sequence>
<feature type="repeat" description="PPR" evidence="2">
    <location>
        <begin position="222"/>
        <end position="256"/>
    </location>
</feature>
<accession>L8GP73</accession>
<dbReference type="STRING" id="1257118.L8GP73"/>
<gene>
    <name evidence="5" type="ORF">ACA1_391510</name>
</gene>
<evidence type="ECO:0000313" key="5">
    <source>
        <dbReference type="EMBL" id="ELR14780.1"/>
    </source>
</evidence>
<dbReference type="RefSeq" id="XP_004336793.1">
    <property type="nucleotide sequence ID" value="XM_004336745.1"/>
</dbReference>
<evidence type="ECO:0000259" key="4">
    <source>
        <dbReference type="Pfam" id="PF17177"/>
    </source>
</evidence>
<feature type="non-terminal residue" evidence="5">
    <location>
        <position position="610"/>
    </location>
</feature>
<reference evidence="5 6" key="1">
    <citation type="journal article" date="2013" name="Genome Biol.">
        <title>Genome of Acanthamoeba castellanii highlights extensive lateral gene transfer and early evolution of tyrosine kinase signaling.</title>
        <authorList>
            <person name="Clarke M."/>
            <person name="Lohan A.J."/>
            <person name="Liu B."/>
            <person name="Lagkouvardos I."/>
            <person name="Roy S."/>
            <person name="Zafar N."/>
            <person name="Bertelli C."/>
            <person name="Schilde C."/>
            <person name="Kianianmomeni A."/>
            <person name="Burglin T.R."/>
            <person name="Frech C."/>
            <person name="Turcotte B."/>
            <person name="Kopec K.O."/>
            <person name="Synnott J.M."/>
            <person name="Choo C."/>
            <person name="Paponov I."/>
            <person name="Finkler A."/>
            <person name="Soon Heng Tan C."/>
            <person name="Hutchins A.P."/>
            <person name="Weinmeier T."/>
            <person name="Rattei T."/>
            <person name="Chu J.S."/>
            <person name="Gimenez G."/>
            <person name="Irimia M."/>
            <person name="Rigden D.J."/>
            <person name="Fitzpatrick D.A."/>
            <person name="Lorenzo-Morales J."/>
            <person name="Bateman A."/>
            <person name="Chiu C.H."/>
            <person name="Tang P."/>
            <person name="Hegemann P."/>
            <person name="Fromm H."/>
            <person name="Raoult D."/>
            <person name="Greub G."/>
            <person name="Miranda-Saavedra D."/>
            <person name="Chen N."/>
            <person name="Nash P."/>
            <person name="Ginger M.L."/>
            <person name="Horn M."/>
            <person name="Schaap P."/>
            <person name="Caler L."/>
            <person name="Loftus B."/>
        </authorList>
    </citation>
    <scope>NUCLEOTIDE SEQUENCE [LARGE SCALE GENOMIC DNA]</scope>
    <source>
        <strain evidence="5 6">Neff</strain>
    </source>
</reference>
<dbReference type="EMBL" id="KB008044">
    <property type="protein sequence ID" value="ELR14780.1"/>
    <property type="molecule type" value="Genomic_DNA"/>
</dbReference>
<dbReference type="PANTHER" id="PTHR47938">
    <property type="entry name" value="RESPIRATORY COMPLEX I CHAPERONE (CIA84), PUTATIVE (AFU_ORTHOLOGUE AFUA_2G06020)-RELATED"/>
    <property type="match status" value="1"/>
</dbReference>
<feature type="repeat" description="PPR" evidence="2">
    <location>
        <begin position="152"/>
        <end position="186"/>
    </location>
</feature>
<dbReference type="InterPro" id="IPR011990">
    <property type="entry name" value="TPR-like_helical_dom_sf"/>
</dbReference>
<dbReference type="OMA" id="KQMEFTG"/>
<keyword evidence="1" id="KW-0677">Repeat</keyword>
<feature type="repeat" description="PPR" evidence="2">
    <location>
        <begin position="117"/>
        <end position="151"/>
    </location>
</feature>
<dbReference type="NCBIfam" id="TIGR00756">
    <property type="entry name" value="PPR"/>
    <property type="match status" value="8"/>
</dbReference>
<dbReference type="KEGG" id="acan:ACA1_391510"/>
<dbReference type="OrthoDB" id="822380at2759"/>
<evidence type="ECO:0000256" key="1">
    <source>
        <dbReference type="ARBA" id="ARBA00022737"/>
    </source>
</evidence>
<feature type="repeat" description="PPR" evidence="2">
    <location>
        <begin position="82"/>
        <end position="116"/>
    </location>
</feature>
<dbReference type="Pfam" id="PF13041">
    <property type="entry name" value="PPR_2"/>
    <property type="match status" value="2"/>
</dbReference>
<dbReference type="Proteomes" id="UP000011083">
    <property type="component" value="Unassembled WGS sequence"/>
</dbReference>
<protein>
    <submittedName>
        <fullName evidence="5">PPR repeat/pentatricopeptide repeat domain containing protein</fullName>
    </submittedName>
</protein>
<name>L8GP73_ACACF</name>
<dbReference type="PANTHER" id="PTHR47938:SF35">
    <property type="entry name" value="PENTATRICOPEPTIDE REPEAT-CONTAINING PROTEIN 4, MITOCHONDRIAL-RELATED"/>
    <property type="match status" value="1"/>
</dbReference>
<feature type="repeat" description="PPR" evidence="2">
    <location>
        <begin position="363"/>
        <end position="397"/>
    </location>
</feature>
<dbReference type="Pfam" id="PF01535">
    <property type="entry name" value="PPR"/>
    <property type="match status" value="1"/>
</dbReference>
<organism evidence="5 6">
    <name type="scientific">Acanthamoeba castellanii (strain ATCC 30010 / Neff)</name>
    <dbReference type="NCBI Taxonomy" id="1257118"/>
    <lineage>
        <taxon>Eukaryota</taxon>
        <taxon>Amoebozoa</taxon>
        <taxon>Discosea</taxon>
        <taxon>Longamoebia</taxon>
        <taxon>Centramoebida</taxon>
        <taxon>Acanthamoebidae</taxon>
        <taxon>Acanthamoeba</taxon>
    </lineage>
</organism>
<feature type="repeat" description="PPR" evidence="2">
    <location>
        <begin position="467"/>
        <end position="501"/>
    </location>
</feature>
<dbReference type="GO" id="GO:0003729">
    <property type="term" value="F:mRNA binding"/>
    <property type="evidence" value="ECO:0007669"/>
    <property type="project" value="TreeGrafter"/>
</dbReference>
<feature type="region of interest" description="Disordered" evidence="3">
    <location>
        <begin position="563"/>
        <end position="610"/>
    </location>
</feature>
<feature type="repeat" description="PPR" evidence="2">
    <location>
        <begin position="257"/>
        <end position="291"/>
    </location>
</feature>
<dbReference type="GeneID" id="14915336"/>
<dbReference type="InterPro" id="IPR002885">
    <property type="entry name" value="PPR_rpt"/>
</dbReference>
<dbReference type="InterPro" id="IPR033443">
    <property type="entry name" value="PROP1-like_PPR_dom"/>
</dbReference>
<feature type="region of interest" description="Disordered" evidence="3">
    <location>
        <begin position="1"/>
        <end position="23"/>
    </location>
</feature>
<dbReference type="Pfam" id="PF17177">
    <property type="entry name" value="PPR_long"/>
    <property type="match status" value="1"/>
</dbReference>
<feature type="domain" description="PROP1-like PPR" evidence="4">
    <location>
        <begin position="247"/>
        <end position="370"/>
    </location>
</feature>
<feature type="compositionally biased region" description="Polar residues" evidence="3">
    <location>
        <begin position="1"/>
        <end position="11"/>
    </location>
</feature>
<proteinExistence type="predicted"/>
<dbReference type="Pfam" id="PF12854">
    <property type="entry name" value="PPR_1"/>
    <property type="match status" value="1"/>
</dbReference>
<dbReference type="AlphaFoldDB" id="L8GP73"/>
<evidence type="ECO:0000313" key="6">
    <source>
        <dbReference type="Proteomes" id="UP000011083"/>
    </source>
</evidence>
<feature type="repeat" description="PPR" evidence="2">
    <location>
        <begin position="187"/>
        <end position="221"/>
    </location>
</feature>
<evidence type="ECO:0000256" key="3">
    <source>
        <dbReference type="SAM" id="MobiDB-lite"/>
    </source>
</evidence>
<dbReference type="Gene3D" id="1.25.40.10">
    <property type="entry name" value="Tetratricopeptide repeat domain"/>
    <property type="match status" value="4"/>
</dbReference>
<feature type="repeat" description="PPR" evidence="2">
    <location>
        <begin position="398"/>
        <end position="432"/>
    </location>
</feature>
<dbReference type="PROSITE" id="PS51375">
    <property type="entry name" value="PPR"/>
    <property type="match status" value="10"/>
</dbReference>
<keyword evidence="6" id="KW-1185">Reference proteome</keyword>
<feature type="repeat" description="PPR" evidence="2">
    <location>
        <begin position="327"/>
        <end position="361"/>
    </location>
</feature>
<dbReference type="VEuPathDB" id="AmoebaDB:ACA1_391510"/>